<dbReference type="Proteomes" id="UP000324222">
    <property type="component" value="Unassembled WGS sequence"/>
</dbReference>
<dbReference type="SUPFAM" id="SSF51069">
    <property type="entry name" value="Carbonic anhydrase"/>
    <property type="match status" value="1"/>
</dbReference>
<sequence>MFQSCAGSRQSPINIETLNVKQEYWKPLRLKNYEKAPSKMRVKNNGHSGKVR</sequence>
<organism evidence="2 3">
    <name type="scientific">Portunus trituberculatus</name>
    <name type="common">Swimming crab</name>
    <name type="synonym">Neptunus trituberculatus</name>
    <dbReference type="NCBI Taxonomy" id="210409"/>
    <lineage>
        <taxon>Eukaryota</taxon>
        <taxon>Metazoa</taxon>
        <taxon>Ecdysozoa</taxon>
        <taxon>Arthropoda</taxon>
        <taxon>Crustacea</taxon>
        <taxon>Multicrustacea</taxon>
        <taxon>Malacostraca</taxon>
        <taxon>Eumalacostraca</taxon>
        <taxon>Eucarida</taxon>
        <taxon>Decapoda</taxon>
        <taxon>Pleocyemata</taxon>
        <taxon>Brachyura</taxon>
        <taxon>Eubrachyura</taxon>
        <taxon>Portunoidea</taxon>
        <taxon>Portunidae</taxon>
        <taxon>Portuninae</taxon>
        <taxon>Portunus</taxon>
    </lineage>
</organism>
<evidence type="ECO:0000259" key="1">
    <source>
        <dbReference type="PROSITE" id="PS51144"/>
    </source>
</evidence>
<gene>
    <name evidence="2" type="ORF">E2C01_100573</name>
</gene>
<proteinExistence type="predicted"/>
<dbReference type="Pfam" id="PF00194">
    <property type="entry name" value="Carb_anhydrase"/>
    <property type="match status" value="1"/>
</dbReference>
<accession>A0A5B7K3G9</accession>
<comment type="caution">
    <text evidence="2">The sequence shown here is derived from an EMBL/GenBank/DDBJ whole genome shotgun (WGS) entry which is preliminary data.</text>
</comment>
<dbReference type="EMBL" id="VSRR010143193">
    <property type="protein sequence ID" value="MPD04862.1"/>
    <property type="molecule type" value="Genomic_DNA"/>
</dbReference>
<feature type="domain" description="Alpha-carbonic anhydrase" evidence="1">
    <location>
        <begin position="1"/>
        <end position="52"/>
    </location>
</feature>
<name>A0A5B7K3G9_PORTR</name>
<dbReference type="OrthoDB" id="429145at2759"/>
<keyword evidence="3" id="KW-1185">Reference proteome</keyword>
<dbReference type="AlphaFoldDB" id="A0A5B7K3G9"/>
<dbReference type="PROSITE" id="PS51144">
    <property type="entry name" value="ALPHA_CA_2"/>
    <property type="match status" value="1"/>
</dbReference>
<dbReference type="InterPro" id="IPR001148">
    <property type="entry name" value="CA_dom"/>
</dbReference>
<dbReference type="InterPro" id="IPR036398">
    <property type="entry name" value="CA_dom_sf"/>
</dbReference>
<reference evidence="2 3" key="1">
    <citation type="submission" date="2019-05" db="EMBL/GenBank/DDBJ databases">
        <title>Another draft genome of Portunus trituberculatus and its Hox gene families provides insights of decapod evolution.</title>
        <authorList>
            <person name="Jeong J.-H."/>
            <person name="Song I."/>
            <person name="Kim S."/>
            <person name="Choi T."/>
            <person name="Kim D."/>
            <person name="Ryu S."/>
            <person name="Kim W."/>
        </authorList>
    </citation>
    <scope>NUCLEOTIDE SEQUENCE [LARGE SCALE GENOMIC DNA]</scope>
    <source>
        <tissue evidence="2">Muscle</tissue>
    </source>
</reference>
<evidence type="ECO:0000313" key="2">
    <source>
        <dbReference type="EMBL" id="MPD04862.1"/>
    </source>
</evidence>
<evidence type="ECO:0000313" key="3">
    <source>
        <dbReference type="Proteomes" id="UP000324222"/>
    </source>
</evidence>
<dbReference type="Gene3D" id="3.10.200.10">
    <property type="entry name" value="Alpha carbonic anhydrase"/>
    <property type="match status" value="1"/>
</dbReference>
<protein>
    <recommendedName>
        <fullName evidence="1">Alpha-carbonic anhydrase domain-containing protein</fullName>
    </recommendedName>
</protein>